<accession>A0ABP6TZM2</accession>
<proteinExistence type="predicted"/>
<dbReference type="EMBL" id="BAAAXF010000057">
    <property type="protein sequence ID" value="GAA3500800.1"/>
    <property type="molecule type" value="Genomic_DNA"/>
</dbReference>
<evidence type="ECO:0000313" key="1">
    <source>
        <dbReference type="EMBL" id="GAA3500800.1"/>
    </source>
</evidence>
<gene>
    <name evidence="1" type="ORF">GCM10019016_079070</name>
</gene>
<protein>
    <submittedName>
        <fullName evidence="1">Uncharacterized protein</fullName>
    </submittedName>
</protein>
<dbReference type="Proteomes" id="UP001501455">
    <property type="component" value="Unassembled WGS sequence"/>
</dbReference>
<reference evidence="2" key="1">
    <citation type="journal article" date="2019" name="Int. J. Syst. Evol. Microbiol.">
        <title>The Global Catalogue of Microorganisms (GCM) 10K type strain sequencing project: providing services to taxonomists for standard genome sequencing and annotation.</title>
        <authorList>
            <consortium name="The Broad Institute Genomics Platform"/>
            <consortium name="The Broad Institute Genome Sequencing Center for Infectious Disease"/>
            <person name="Wu L."/>
            <person name="Ma J."/>
        </authorList>
    </citation>
    <scope>NUCLEOTIDE SEQUENCE [LARGE SCALE GENOMIC DNA]</scope>
    <source>
        <strain evidence="2">JCM 4816</strain>
    </source>
</reference>
<keyword evidence="2" id="KW-1185">Reference proteome</keyword>
<organism evidence="1 2">
    <name type="scientific">Streptomyces prasinosporus</name>
    <dbReference type="NCBI Taxonomy" id="68256"/>
    <lineage>
        <taxon>Bacteria</taxon>
        <taxon>Bacillati</taxon>
        <taxon>Actinomycetota</taxon>
        <taxon>Actinomycetes</taxon>
        <taxon>Kitasatosporales</taxon>
        <taxon>Streptomycetaceae</taxon>
        <taxon>Streptomyces</taxon>
        <taxon>Streptomyces albogriseolus group</taxon>
    </lineage>
</organism>
<comment type="caution">
    <text evidence="1">The sequence shown here is derived from an EMBL/GenBank/DDBJ whole genome shotgun (WGS) entry which is preliminary data.</text>
</comment>
<evidence type="ECO:0000313" key="2">
    <source>
        <dbReference type="Proteomes" id="UP001501455"/>
    </source>
</evidence>
<sequence>MLFGQVKGVRAGSVAATDAATIPPAHATAANTGGEGKAAARESGRLALAGGRQRAQTTKVITALPLPKSRT</sequence>
<name>A0ABP6TZM2_9ACTN</name>